<dbReference type="EMBL" id="PUHQ01000057">
    <property type="protein sequence ID" value="KAG0659141.1"/>
    <property type="molecule type" value="Genomic_DNA"/>
</dbReference>
<reference evidence="4 5" key="1">
    <citation type="submission" date="2020-11" db="EMBL/GenBank/DDBJ databases">
        <title>Kefir isolates.</title>
        <authorList>
            <person name="Marcisauskas S."/>
            <person name="Kim Y."/>
            <person name="Blasche S."/>
        </authorList>
    </citation>
    <scope>NUCLEOTIDE SEQUENCE [LARGE SCALE GENOMIC DNA]</scope>
    <source>
        <strain evidence="4 5">KR</strain>
    </source>
</reference>
<feature type="region of interest" description="Disordered" evidence="2">
    <location>
        <begin position="632"/>
        <end position="653"/>
    </location>
</feature>
<accession>A0A9P6VY36</accession>
<gene>
    <name evidence="4" type="ORF">C6P46_005312</name>
</gene>
<feature type="compositionally biased region" description="Basic and acidic residues" evidence="2">
    <location>
        <begin position="712"/>
        <end position="763"/>
    </location>
</feature>
<feature type="region of interest" description="Disordered" evidence="2">
    <location>
        <begin position="850"/>
        <end position="916"/>
    </location>
</feature>
<feature type="domain" description="Zinc finger Mcm10/DnaG-type" evidence="3">
    <location>
        <begin position="561"/>
        <end position="603"/>
    </location>
</feature>
<dbReference type="PANTHER" id="PTHR13454">
    <property type="entry name" value="PROTEIN MCM10 HOMOLOG"/>
    <property type="match status" value="1"/>
</dbReference>
<feature type="compositionally biased region" description="Polar residues" evidence="2">
    <location>
        <begin position="632"/>
        <end position="645"/>
    </location>
</feature>
<dbReference type="GO" id="GO:0043596">
    <property type="term" value="C:nuclear replication fork"/>
    <property type="evidence" value="ECO:0007669"/>
    <property type="project" value="TreeGrafter"/>
</dbReference>
<comment type="similarity">
    <text evidence="1">Belongs to the MCM10 family.</text>
</comment>
<dbReference type="GO" id="GO:0003688">
    <property type="term" value="F:DNA replication origin binding"/>
    <property type="evidence" value="ECO:0007669"/>
    <property type="project" value="TreeGrafter"/>
</dbReference>
<feature type="compositionally biased region" description="Low complexity" evidence="2">
    <location>
        <begin position="866"/>
        <end position="877"/>
    </location>
</feature>
<dbReference type="PANTHER" id="PTHR13454:SF11">
    <property type="entry name" value="PROTEIN MCM10 HOMOLOG"/>
    <property type="match status" value="1"/>
</dbReference>
<dbReference type="OrthoDB" id="202825at2759"/>
<feature type="compositionally biased region" description="Basic and acidic residues" evidence="2">
    <location>
        <begin position="878"/>
        <end position="888"/>
    </location>
</feature>
<dbReference type="InterPro" id="IPR015408">
    <property type="entry name" value="Znf_Mcm10/DnaG"/>
</dbReference>
<feature type="region of interest" description="Disordered" evidence="2">
    <location>
        <begin position="397"/>
        <end position="460"/>
    </location>
</feature>
<feature type="region of interest" description="Disordered" evidence="2">
    <location>
        <begin position="150"/>
        <end position="297"/>
    </location>
</feature>
<name>A0A9P6VY36_RHOMI</name>
<dbReference type="AlphaFoldDB" id="A0A9P6VY36"/>
<feature type="compositionally biased region" description="Polar residues" evidence="2">
    <location>
        <begin position="441"/>
        <end position="450"/>
    </location>
</feature>
<protein>
    <recommendedName>
        <fullName evidence="3">Zinc finger Mcm10/DnaG-type domain-containing protein</fullName>
    </recommendedName>
</protein>
<dbReference type="GO" id="GO:0003697">
    <property type="term" value="F:single-stranded DNA binding"/>
    <property type="evidence" value="ECO:0007669"/>
    <property type="project" value="InterPro"/>
</dbReference>
<dbReference type="InterPro" id="IPR040184">
    <property type="entry name" value="Mcm10"/>
</dbReference>
<feature type="compositionally biased region" description="Polar residues" evidence="2">
    <location>
        <begin position="181"/>
        <end position="191"/>
    </location>
</feature>
<comment type="caution">
    <text evidence="4">The sequence shown here is derived from an EMBL/GenBank/DDBJ whole genome shotgun (WGS) entry which is preliminary data.</text>
</comment>
<feature type="compositionally biased region" description="Polar residues" evidence="2">
    <location>
        <begin position="224"/>
        <end position="234"/>
    </location>
</feature>
<dbReference type="Gene3D" id="2.40.50.140">
    <property type="entry name" value="Nucleic acid-binding proteins"/>
    <property type="match status" value="1"/>
</dbReference>
<evidence type="ECO:0000313" key="5">
    <source>
        <dbReference type="Proteomes" id="UP000777482"/>
    </source>
</evidence>
<evidence type="ECO:0000259" key="3">
    <source>
        <dbReference type="Pfam" id="PF09329"/>
    </source>
</evidence>
<feature type="compositionally biased region" description="Polar residues" evidence="2">
    <location>
        <begin position="70"/>
        <end position="102"/>
    </location>
</feature>
<dbReference type="Proteomes" id="UP000777482">
    <property type="component" value="Unassembled WGS sequence"/>
</dbReference>
<dbReference type="InterPro" id="IPR012340">
    <property type="entry name" value="NA-bd_OB-fold"/>
</dbReference>
<evidence type="ECO:0000256" key="1">
    <source>
        <dbReference type="ARBA" id="ARBA00009679"/>
    </source>
</evidence>
<feature type="region of interest" description="Disordered" evidence="2">
    <location>
        <begin position="19"/>
        <end position="133"/>
    </location>
</feature>
<dbReference type="Pfam" id="PF09329">
    <property type="entry name" value="zf-primase"/>
    <property type="match status" value="1"/>
</dbReference>
<feature type="compositionally biased region" description="Low complexity" evidence="2">
    <location>
        <begin position="160"/>
        <end position="174"/>
    </location>
</feature>
<feature type="compositionally biased region" description="Basic and acidic residues" evidence="2">
    <location>
        <begin position="19"/>
        <end position="39"/>
    </location>
</feature>
<sequence>MAPAAEDLSIEQLQAIIEQKKAQEQAEQRRQEEHKRSLDPSRQLVPASPSPRKKRRLSPPPLPSKDAGAPSSSKHLASGTTTRRTTVFDASTSSSGSRTLNPSDRVELRKSSSSSTGRNGARPDSDYVSHMSAVPKGVAERLAEAKAIQRVKEERKQKRAFSSSSAALAGSTTSKNGFPFASTSRDTTTATLDALVKGRTGSTRLSEKGKTIPIGSKTHAKSDPSANGERTTSSRSEEGTAKSSGRPAMSRPSTSNPKSTSERATPKKPTRGGSENNPDDDDLEITGGPQKRLRHKDGTVMEELVSGPKEFDAPVDDPDWSRYEPYSGIHLKERLLPHDQVDDLLVGRYHLTPSQIYSLARIDSRQRIDLDPEQIDSDFVVIGVLAWKDEIRFMNSNALGSGSKGGGTQKEGGKGKAAEEEDEESEGDQDDDGKPRRAAGSRNSQQQPQGDNLFKPPTRRQRRQQYVRFSLVDLSSTSASSSATGQLSLMLVQADSEDKTVDENGHEVSVYKGQSGGAYEKFWKESAGAVVAIINPSFLPHHKDFSYTLKPTSASSMVVIGRAENLAFCEAIKADGKRCGKWVDARTGRTCQFHVELAIKRTGVRRAETSSNTASMSQKGVFNPSTFRKSFGSNSFRSSTGNGKNFTPPPGMPPMAQVIMGTTTYVAGGTRSTTTGRGGSAANRGPTTTMTLPASRAGAGFVAGLREGASVSEEKKRMKRQAEDDKRARRELRDLVGRDRGKTPGGEYLERARREREKRDPGSSKKRRKNAEDGSSDGDTGGSSSGETGEAGSKDKKDGKEHKPAIQSVFKAEALRRIGFNPTAKPGELARDESAEAKAYRLALEDGMANRPMDLSAPPGPKVRSGVKAPVSAPASSAEHRTAYRRNDDDDDDDLVVEGAPEEGAKVPLPRLAKPA</sequence>
<keyword evidence="5" id="KW-1185">Reference proteome</keyword>
<feature type="compositionally biased region" description="Acidic residues" evidence="2">
    <location>
        <begin position="419"/>
        <end position="431"/>
    </location>
</feature>
<evidence type="ECO:0000313" key="4">
    <source>
        <dbReference type="EMBL" id="KAG0659141.1"/>
    </source>
</evidence>
<feature type="region of interest" description="Disordered" evidence="2">
    <location>
        <begin position="667"/>
        <end position="833"/>
    </location>
</feature>
<feature type="compositionally biased region" description="Basic and acidic residues" evidence="2">
    <location>
        <begin position="792"/>
        <end position="804"/>
    </location>
</feature>
<dbReference type="GO" id="GO:0006270">
    <property type="term" value="P:DNA replication initiation"/>
    <property type="evidence" value="ECO:0007669"/>
    <property type="project" value="InterPro"/>
</dbReference>
<organism evidence="4 5">
    <name type="scientific">Rhodotorula mucilaginosa</name>
    <name type="common">Yeast</name>
    <name type="synonym">Rhodotorula rubra</name>
    <dbReference type="NCBI Taxonomy" id="5537"/>
    <lineage>
        <taxon>Eukaryota</taxon>
        <taxon>Fungi</taxon>
        <taxon>Dikarya</taxon>
        <taxon>Basidiomycota</taxon>
        <taxon>Pucciniomycotina</taxon>
        <taxon>Microbotryomycetes</taxon>
        <taxon>Sporidiobolales</taxon>
        <taxon>Sporidiobolaceae</taxon>
        <taxon>Rhodotorula</taxon>
    </lineage>
</organism>
<feature type="compositionally biased region" description="Low complexity" evidence="2">
    <location>
        <begin position="667"/>
        <end position="685"/>
    </location>
</feature>
<proteinExistence type="inferred from homology"/>
<evidence type="ECO:0000256" key="2">
    <source>
        <dbReference type="SAM" id="MobiDB-lite"/>
    </source>
</evidence>